<dbReference type="GO" id="GO:0007165">
    <property type="term" value="P:signal transduction"/>
    <property type="evidence" value="ECO:0007669"/>
    <property type="project" value="UniProtKB-KW"/>
</dbReference>
<dbReference type="Proteomes" id="UP001159042">
    <property type="component" value="Unassembled WGS sequence"/>
</dbReference>
<feature type="transmembrane region" description="Helical" evidence="10">
    <location>
        <begin position="61"/>
        <end position="80"/>
    </location>
</feature>
<keyword evidence="4 10" id="KW-0812">Transmembrane</keyword>
<dbReference type="GO" id="GO:0005549">
    <property type="term" value="F:odorant binding"/>
    <property type="evidence" value="ECO:0007669"/>
    <property type="project" value="InterPro"/>
</dbReference>
<comment type="subcellular location">
    <subcellularLocation>
        <location evidence="1">Cell membrane</location>
        <topology evidence="1">Multi-pass membrane protein</topology>
    </subcellularLocation>
</comment>
<keyword evidence="8" id="KW-0675">Receptor</keyword>
<evidence type="ECO:0000256" key="7">
    <source>
        <dbReference type="ARBA" id="ARBA00023136"/>
    </source>
</evidence>
<comment type="caution">
    <text evidence="11">The sequence shown here is derived from an EMBL/GenBank/DDBJ whole genome shotgun (WGS) entry which is preliminary data.</text>
</comment>
<sequence length="187" mass="21628">MLVAVQFRLLNLKIKAVNVLVTDENSHNMDTCLKEIKRLIKYHTFLIRYVQELNKVMSTPVAILISVNIGLLCINMYSLSLKDLPQLERYRILLVSFAVITEYALIWGLPAQLLMNEVEDTANAIYCEVSWYLKNTVPLRKYLLMTLMRSQKGVSIRAGNYHVINNETVVLMLKTAYSFYTFLQTLN</sequence>
<name>A0AAV8VRA2_9CUCU</name>
<protein>
    <submittedName>
        <fullName evidence="11">Uncharacterized protein</fullName>
    </submittedName>
</protein>
<keyword evidence="5" id="KW-0552">Olfaction</keyword>
<evidence type="ECO:0000256" key="1">
    <source>
        <dbReference type="ARBA" id="ARBA00004651"/>
    </source>
</evidence>
<evidence type="ECO:0000256" key="4">
    <source>
        <dbReference type="ARBA" id="ARBA00022692"/>
    </source>
</evidence>
<evidence type="ECO:0000256" key="10">
    <source>
        <dbReference type="SAM" id="Phobius"/>
    </source>
</evidence>
<dbReference type="EMBL" id="JANEYG010000039">
    <property type="protein sequence ID" value="KAJ8916847.1"/>
    <property type="molecule type" value="Genomic_DNA"/>
</dbReference>
<evidence type="ECO:0000256" key="5">
    <source>
        <dbReference type="ARBA" id="ARBA00022725"/>
    </source>
</evidence>
<evidence type="ECO:0000256" key="9">
    <source>
        <dbReference type="ARBA" id="ARBA00023224"/>
    </source>
</evidence>
<keyword evidence="9" id="KW-0807">Transducer</keyword>
<evidence type="ECO:0000256" key="3">
    <source>
        <dbReference type="ARBA" id="ARBA00022606"/>
    </source>
</evidence>
<organism evidence="11 12">
    <name type="scientific">Exocentrus adspersus</name>
    <dbReference type="NCBI Taxonomy" id="1586481"/>
    <lineage>
        <taxon>Eukaryota</taxon>
        <taxon>Metazoa</taxon>
        <taxon>Ecdysozoa</taxon>
        <taxon>Arthropoda</taxon>
        <taxon>Hexapoda</taxon>
        <taxon>Insecta</taxon>
        <taxon>Pterygota</taxon>
        <taxon>Neoptera</taxon>
        <taxon>Endopterygota</taxon>
        <taxon>Coleoptera</taxon>
        <taxon>Polyphaga</taxon>
        <taxon>Cucujiformia</taxon>
        <taxon>Chrysomeloidea</taxon>
        <taxon>Cerambycidae</taxon>
        <taxon>Lamiinae</taxon>
        <taxon>Acanthocinini</taxon>
        <taxon>Exocentrus</taxon>
    </lineage>
</organism>
<dbReference type="GO" id="GO:0004984">
    <property type="term" value="F:olfactory receptor activity"/>
    <property type="evidence" value="ECO:0007669"/>
    <property type="project" value="InterPro"/>
</dbReference>
<dbReference type="InterPro" id="IPR004117">
    <property type="entry name" value="7tm6_olfct_rcpt"/>
</dbReference>
<keyword evidence="3" id="KW-0716">Sensory transduction</keyword>
<keyword evidence="6 10" id="KW-1133">Transmembrane helix</keyword>
<evidence type="ECO:0000256" key="2">
    <source>
        <dbReference type="ARBA" id="ARBA00022475"/>
    </source>
</evidence>
<proteinExistence type="predicted"/>
<dbReference type="PANTHER" id="PTHR21137:SF35">
    <property type="entry name" value="ODORANT RECEPTOR 19A-RELATED"/>
    <property type="match status" value="1"/>
</dbReference>
<gene>
    <name evidence="11" type="ORF">NQ315_005854</name>
</gene>
<dbReference type="AlphaFoldDB" id="A0AAV8VRA2"/>
<keyword evidence="7 10" id="KW-0472">Membrane</keyword>
<accession>A0AAV8VRA2</accession>
<evidence type="ECO:0000313" key="11">
    <source>
        <dbReference type="EMBL" id="KAJ8916847.1"/>
    </source>
</evidence>
<evidence type="ECO:0000313" key="12">
    <source>
        <dbReference type="Proteomes" id="UP001159042"/>
    </source>
</evidence>
<feature type="transmembrane region" description="Helical" evidence="10">
    <location>
        <begin position="92"/>
        <end position="109"/>
    </location>
</feature>
<dbReference type="Pfam" id="PF02949">
    <property type="entry name" value="7tm_6"/>
    <property type="match status" value="1"/>
</dbReference>
<dbReference type="GO" id="GO:0005886">
    <property type="term" value="C:plasma membrane"/>
    <property type="evidence" value="ECO:0007669"/>
    <property type="project" value="UniProtKB-SubCell"/>
</dbReference>
<keyword evidence="12" id="KW-1185">Reference proteome</keyword>
<evidence type="ECO:0000256" key="6">
    <source>
        <dbReference type="ARBA" id="ARBA00022989"/>
    </source>
</evidence>
<dbReference type="PANTHER" id="PTHR21137">
    <property type="entry name" value="ODORANT RECEPTOR"/>
    <property type="match status" value="1"/>
</dbReference>
<reference evidence="11 12" key="1">
    <citation type="journal article" date="2023" name="Insect Mol. Biol.">
        <title>Genome sequencing provides insights into the evolution of gene families encoding plant cell wall-degrading enzymes in longhorned beetles.</title>
        <authorList>
            <person name="Shin N.R."/>
            <person name="Okamura Y."/>
            <person name="Kirsch R."/>
            <person name="Pauchet Y."/>
        </authorList>
    </citation>
    <scope>NUCLEOTIDE SEQUENCE [LARGE SCALE GENOMIC DNA]</scope>
    <source>
        <strain evidence="11">EAD_L_NR</strain>
    </source>
</reference>
<evidence type="ECO:0000256" key="8">
    <source>
        <dbReference type="ARBA" id="ARBA00023170"/>
    </source>
</evidence>
<keyword evidence="2" id="KW-1003">Cell membrane</keyword>